<proteinExistence type="predicted"/>
<dbReference type="AlphaFoldDB" id="A0A6M3MGB4"/>
<accession>A0A6M3MGB4</accession>
<dbReference type="EMBL" id="MT143887">
    <property type="protein sequence ID" value="QJB04663.1"/>
    <property type="molecule type" value="Genomic_DNA"/>
</dbReference>
<protein>
    <submittedName>
        <fullName evidence="2">Uncharacterized protein</fullName>
    </submittedName>
</protein>
<organism evidence="2">
    <name type="scientific">viral metagenome</name>
    <dbReference type="NCBI Taxonomy" id="1070528"/>
    <lineage>
        <taxon>unclassified sequences</taxon>
        <taxon>metagenomes</taxon>
        <taxon>organismal metagenomes</taxon>
    </lineage>
</organism>
<dbReference type="EMBL" id="MT143699">
    <property type="protein sequence ID" value="QJB00709.1"/>
    <property type="molecule type" value="Genomic_DNA"/>
</dbReference>
<gene>
    <name evidence="1" type="ORF">MM171A00291_0017</name>
    <name evidence="2" type="ORF">MM171B00223_0040</name>
</gene>
<reference evidence="2" key="1">
    <citation type="submission" date="2020-03" db="EMBL/GenBank/DDBJ databases">
        <title>The deep terrestrial virosphere.</title>
        <authorList>
            <person name="Holmfeldt K."/>
            <person name="Nilsson E."/>
            <person name="Simone D."/>
            <person name="Lopez-Fernandez M."/>
            <person name="Wu X."/>
            <person name="de Brujin I."/>
            <person name="Lundin D."/>
            <person name="Andersson A."/>
            <person name="Bertilsson S."/>
            <person name="Dopson M."/>
        </authorList>
    </citation>
    <scope>NUCLEOTIDE SEQUENCE</scope>
    <source>
        <strain evidence="1">MM171A00291</strain>
        <strain evidence="2">MM171B00223</strain>
    </source>
</reference>
<sequence length="79" mass="9461">MLYDIGWYEGNDGYQDVYCKYCHKKLWTLKNGHLQFSDPNNENEITYQYHKAKKCITQHITQQRLSAEPTSDSRKRCVK</sequence>
<name>A0A6M3MGB4_9ZZZZ</name>
<evidence type="ECO:0000313" key="1">
    <source>
        <dbReference type="EMBL" id="QJB00709.1"/>
    </source>
</evidence>
<evidence type="ECO:0000313" key="2">
    <source>
        <dbReference type="EMBL" id="QJB04663.1"/>
    </source>
</evidence>